<dbReference type="GO" id="GO:0016020">
    <property type="term" value="C:membrane"/>
    <property type="evidence" value="ECO:0007669"/>
    <property type="project" value="UniProtKB-SubCell"/>
</dbReference>
<evidence type="ECO:0000256" key="4">
    <source>
        <dbReference type="ARBA" id="ARBA00022989"/>
    </source>
</evidence>
<reference evidence="7" key="2">
    <citation type="submission" date="2024-06" db="UniProtKB">
        <authorList>
            <consortium name="EnsemblMetazoa"/>
        </authorList>
    </citation>
    <scope>IDENTIFICATION</scope>
</reference>
<evidence type="ECO:0000256" key="2">
    <source>
        <dbReference type="ARBA" id="ARBA00022448"/>
    </source>
</evidence>
<keyword evidence="5 6" id="KW-0472">Membrane</keyword>
<dbReference type="PANTHER" id="PTHR23511">
    <property type="entry name" value="SYNAPTIC VESICLE GLYCOPROTEIN 2"/>
    <property type="match status" value="1"/>
</dbReference>
<evidence type="ECO:0000256" key="5">
    <source>
        <dbReference type="ARBA" id="ARBA00023136"/>
    </source>
</evidence>
<dbReference type="EnsemblMetazoa" id="XM_019997819.1">
    <property type="protein sequence ID" value="XP_019853378.1"/>
    <property type="gene ID" value="LOC109582832"/>
</dbReference>
<accession>A0AAN0J8P2</accession>
<name>A0AAN0J8P2_AMPQE</name>
<dbReference type="Proteomes" id="UP000007879">
    <property type="component" value="Unassembled WGS sequence"/>
</dbReference>
<dbReference type="AlphaFoldDB" id="A0AAN0J8P2"/>
<keyword evidence="4 6" id="KW-1133">Transmembrane helix</keyword>
<keyword evidence="2" id="KW-0813">Transport</keyword>
<dbReference type="Gene3D" id="1.20.1250.20">
    <property type="entry name" value="MFS general substrate transporter like domains"/>
    <property type="match status" value="1"/>
</dbReference>
<evidence type="ECO:0000256" key="1">
    <source>
        <dbReference type="ARBA" id="ARBA00004141"/>
    </source>
</evidence>
<feature type="transmembrane region" description="Helical" evidence="6">
    <location>
        <begin position="78"/>
        <end position="99"/>
    </location>
</feature>
<feature type="transmembrane region" description="Helical" evidence="6">
    <location>
        <begin position="20"/>
        <end position="38"/>
    </location>
</feature>
<dbReference type="KEGG" id="aqu:109582832"/>
<evidence type="ECO:0000256" key="6">
    <source>
        <dbReference type="SAM" id="Phobius"/>
    </source>
</evidence>
<dbReference type="RefSeq" id="XP_019853379.1">
    <property type="nucleotide sequence ID" value="XM_019997820.1"/>
</dbReference>
<evidence type="ECO:0000256" key="3">
    <source>
        <dbReference type="ARBA" id="ARBA00022692"/>
    </source>
</evidence>
<sequence length="137" mass="15105">METALKSGQDFRLLFSGGMWKTSILLIIIWLGCAWLYYRAILITTTILETGYDPHCGSVNQSLNSGFQNLTSSFYLKIIWTSVAEFPGIIITLVIIEIVGCNITMALEFVGCAIFFGLILICVSETLPGLFVPLSLV</sequence>
<proteinExistence type="predicted"/>
<comment type="subcellular location">
    <subcellularLocation>
        <location evidence="1">Membrane</location>
        <topology evidence="1">Multi-pass membrane protein</topology>
    </subcellularLocation>
</comment>
<dbReference type="EnsemblMetazoa" id="XM_019997820.1">
    <property type="protein sequence ID" value="XP_019853379.1"/>
    <property type="gene ID" value="LOC109582832"/>
</dbReference>
<dbReference type="GeneID" id="109582832"/>
<keyword evidence="8" id="KW-1185">Reference proteome</keyword>
<organism evidence="7 8">
    <name type="scientific">Amphimedon queenslandica</name>
    <name type="common">Sponge</name>
    <dbReference type="NCBI Taxonomy" id="400682"/>
    <lineage>
        <taxon>Eukaryota</taxon>
        <taxon>Metazoa</taxon>
        <taxon>Porifera</taxon>
        <taxon>Demospongiae</taxon>
        <taxon>Heteroscleromorpha</taxon>
        <taxon>Haplosclerida</taxon>
        <taxon>Niphatidae</taxon>
        <taxon>Amphimedon</taxon>
    </lineage>
</organism>
<evidence type="ECO:0000313" key="8">
    <source>
        <dbReference type="Proteomes" id="UP000007879"/>
    </source>
</evidence>
<protein>
    <submittedName>
        <fullName evidence="7">Uncharacterized protein</fullName>
    </submittedName>
</protein>
<dbReference type="RefSeq" id="XP_019853378.1">
    <property type="nucleotide sequence ID" value="XM_019997819.1"/>
</dbReference>
<dbReference type="InterPro" id="IPR036259">
    <property type="entry name" value="MFS_trans_sf"/>
</dbReference>
<feature type="transmembrane region" description="Helical" evidence="6">
    <location>
        <begin position="106"/>
        <end position="131"/>
    </location>
</feature>
<dbReference type="PROSITE" id="PS51257">
    <property type="entry name" value="PROKAR_LIPOPROTEIN"/>
    <property type="match status" value="1"/>
</dbReference>
<evidence type="ECO:0000313" key="7">
    <source>
        <dbReference type="EnsemblMetazoa" id="XP_019853379.1"/>
    </source>
</evidence>
<keyword evidence="3 6" id="KW-0812">Transmembrane</keyword>
<reference evidence="8" key="1">
    <citation type="journal article" date="2010" name="Nature">
        <title>The Amphimedon queenslandica genome and the evolution of animal complexity.</title>
        <authorList>
            <person name="Srivastava M."/>
            <person name="Simakov O."/>
            <person name="Chapman J."/>
            <person name="Fahey B."/>
            <person name="Gauthier M.E."/>
            <person name="Mitros T."/>
            <person name="Richards G.S."/>
            <person name="Conaco C."/>
            <person name="Dacre M."/>
            <person name="Hellsten U."/>
            <person name="Larroux C."/>
            <person name="Putnam N.H."/>
            <person name="Stanke M."/>
            <person name="Adamska M."/>
            <person name="Darling A."/>
            <person name="Degnan S.M."/>
            <person name="Oakley T.H."/>
            <person name="Plachetzki D.C."/>
            <person name="Zhai Y."/>
            <person name="Adamski M."/>
            <person name="Calcino A."/>
            <person name="Cummins S.F."/>
            <person name="Goodstein D.M."/>
            <person name="Harris C."/>
            <person name="Jackson D.J."/>
            <person name="Leys S.P."/>
            <person name="Shu S."/>
            <person name="Woodcroft B.J."/>
            <person name="Vervoort M."/>
            <person name="Kosik K.S."/>
            <person name="Manning G."/>
            <person name="Degnan B.M."/>
            <person name="Rokhsar D.S."/>
        </authorList>
    </citation>
    <scope>NUCLEOTIDE SEQUENCE [LARGE SCALE GENOMIC DNA]</scope>
</reference>
<dbReference type="PANTHER" id="PTHR23511:SF5">
    <property type="entry name" value="MAJOR FACILITATOR-TYPE TRANSPORTER HXNZ-RELATED"/>
    <property type="match status" value="1"/>
</dbReference>